<dbReference type="Proteomes" id="UP000028012">
    <property type="component" value="Unassembled WGS sequence"/>
</dbReference>
<dbReference type="RefSeq" id="WP_042822430.1">
    <property type="nucleotide sequence ID" value="NZ_CP053649.1"/>
</dbReference>
<sequence>MNEWETRANLVLQDLNAAQAQRRVDPAEYRRRRLQLLQSIARLADAPTARRRRVAAPHNLPTPIVTVRRDRQPPTALQAALRSWKLGLWAAVMLLGAAWVYWHGLSAS</sequence>
<gene>
    <name evidence="1" type="ORF">GW15_0209300</name>
</gene>
<comment type="caution">
    <text evidence="1">The sequence shown here is derived from an EMBL/GenBank/DDBJ whole genome shotgun (WGS) entry which is preliminary data.</text>
</comment>
<evidence type="ECO:0000313" key="2">
    <source>
        <dbReference type="Proteomes" id="UP000028012"/>
    </source>
</evidence>
<dbReference type="GeneID" id="58003089"/>
<dbReference type="STRING" id="325777.GW15_0209300"/>
<dbReference type="EMBL" id="JPHD02000068">
    <property type="protein sequence ID" value="KGE52344.1"/>
    <property type="molecule type" value="Genomic_DNA"/>
</dbReference>
<dbReference type="HOGENOM" id="CLU_174910_0_0_6"/>
<name>A0A098PYZ4_9XANT</name>
<accession>A0A098PYZ4</accession>
<proteinExistence type="predicted"/>
<organism evidence="1 2">
    <name type="scientific">Xanthomonas axonopodis pv. vasculorum</name>
    <dbReference type="NCBI Taxonomy" id="325777"/>
    <lineage>
        <taxon>Bacteria</taxon>
        <taxon>Pseudomonadati</taxon>
        <taxon>Pseudomonadota</taxon>
        <taxon>Gammaproteobacteria</taxon>
        <taxon>Lysobacterales</taxon>
        <taxon>Lysobacteraceae</taxon>
        <taxon>Xanthomonas</taxon>
    </lineage>
</organism>
<dbReference type="AlphaFoldDB" id="A0A098PYZ4"/>
<evidence type="ECO:0000313" key="1">
    <source>
        <dbReference type="EMBL" id="KGE52344.1"/>
    </source>
</evidence>
<reference evidence="1 2" key="1">
    <citation type="submission" date="2014-09" db="EMBL/GenBank/DDBJ databases">
        <title>A draft genome sequence for Xanthomonas axonopodis pv. vasculorum NCPPB 900.</title>
        <authorList>
            <person name="Harrison J."/>
            <person name="Studholme D.J."/>
        </authorList>
    </citation>
    <scope>NUCLEOTIDE SEQUENCE [LARGE SCALE GENOMIC DNA]</scope>
    <source>
        <strain evidence="1 2">NCPPB 900</strain>
    </source>
</reference>
<protein>
    <submittedName>
        <fullName evidence="1">Uncharacterized protein</fullName>
    </submittedName>
</protein>